<organism evidence="26 27">
    <name type="scientific">Austropuccinia psidii MF-1</name>
    <dbReference type="NCBI Taxonomy" id="1389203"/>
    <lineage>
        <taxon>Eukaryota</taxon>
        <taxon>Fungi</taxon>
        <taxon>Dikarya</taxon>
        <taxon>Basidiomycota</taxon>
        <taxon>Pucciniomycotina</taxon>
        <taxon>Pucciniomycetes</taxon>
        <taxon>Pucciniales</taxon>
        <taxon>Sphaerophragmiaceae</taxon>
        <taxon>Austropuccinia</taxon>
    </lineage>
</organism>
<sequence length="1066" mass="119743">MVQEHDHGLDNLFYGVNSSAYESVTSRLSGSNARQIYHALKDCFNHPSWSSVVYHANIVFNPSSDHSNNINDYAMSITETVHNLENQLGQIDSEMITTLAIYFAVPSMHQLIIPALNNLMGTNPNIKVQPEDLLNMIRQIATASPSFDHSTEVAKINAASKFGRKESSRFPCHYCGKVGHWSPSCPIKAKVNEARTKARHQQPNVAGMGVVPTLEAGEALIDSGATHLVVGNLSLFTSLASINMSLSVASSDSFKVDAIGTILLNTPNGILQLNNVLYCRRIPGVILSLGHLLEEFVSVSFLNNSFTLTTPTITINTIRKNNRWFIPFSFSSTNNVSINSVSLDISPVATDAELVPDASMLWHRRIGHLSIRQLKCMQQSKCVLNLPTSPFNDIKLCHDCSISKSQHSPVKSISRNLVNMPGDLIVADLMGPYELSLNHKRYILMIQDSFSRVVVAIPLSDKTEAKSYLINWIRQFLNITTYKIKTIRIDNGTEFKNSVLNNFLDQNCISHEYSMPYEHHQNGRIERTNQTISEMARTSLIASRLPSFLWPWAFRHSVWVFNCSLHANSDKTPFEILGKKKPDLSLLRVFGAKSFLYNHNFKKDFSPRALVGYHVGISEDSKGWLFWIPGKKDIFKSASVKFDELNFYVKNVADHQIKSIQVHNIFDSSMVEELKKQHDSIIDLSNHSGLQISIPTTYKEEMVSINKNNCLQAISEEMASMKTEEVFTPVVLQDALQEVPHESILGTRWIFTKKPNRFKARVVARGFCQIHGINYDETFAPTPTFSSLQLLFSTACFKSNEEDPSTYTLNDGIDQAILWIHVDYGALTASSHGLLDRISWQLDTYLKIKWDEHVTGLVGISIEESDKVFKLWQPDLIDKLTNLNPSKIVAKTPLPANCQLESNKSMGNMDKTYLKQIGILLYIAQACCPDISFSVNYLARFSLSTDQSHWNALEHLIAYLRGTRDMGILISKLNASSKMTCFVDANWGGEANRSTHGYIIMHGINPIGWQSKRQTTIASLTAQSEYVALLFAAKEVLWIYNLFNNILKNPVPILFLDNWTAVGIST</sequence>
<dbReference type="SUPFAM" id="SSF53098">
    <property type="entry name" value="Ribonuclease H-like"/>
    <property type="match status" value="1"/>
</dbReference>
<feature type="domain" description="CCHC-type" evidence="24">
    <location>
        <begin position="172"/>
        <end position="186"/>
    </location>
</feature>
<keyword evidence="27" id="KW-1185">Reference proteome</keyword>
<keyword evidence="18" id="KW-0917">Virion maturation</keyword>
<keyword evidence="20" id="KW-0511">Multifunctional enzyme</keyword>
<evidence type="ECO:0000256" key="11">
    <source>
        <dbReference type="ARBA" id="ARBA00022801"/>
    </source>
</evidence>
<dbReference type="InterPro" id="IPR001878">
    <property type="entry name" value="Znf_CCHC"/>
</dbReference>
<keyword evidence="15" id="KW-0229">DNA integration</keyword>
<keyword evidence="13" id="KW-0460">Magnesium</keyword>
<keyword evidence="8" id="KW-0479">Metal-binding</keyword>
<proteinExistence type="predicted"/>
<keyword evidence="9" id="KW-0547">Nucleotide-binding</keyword>
<keyword evidence="14" id="KW-0694">RNA-binding</keyword>
<dbReference type="GO" id="GO:0003723">
    <property type="term" value="F:RNA binding"/>
    <property type="evidence" value="ECO:0007669"/>
    <property type="project" value="UniProtKB-KW"/>
</dbReference>
<evidence type="ECO:0000256" key="17">
    <source>
        <dbReference type="ARBA" id="ARBA00022932"/>
    </source>
</evidence>
<dbReference type="GO" id="GO:0015074">
    <property type="term" value="P:DNA integration"/>
    <property type="evidence" value="ECO:0007669"/>
    <property type="project" value="UniProtKB-KW"/>
</dbReference>
<reference evidence="26" key="1">
    <citation type="submission" date="2021-03" db="EMBL/GenBank/DDBJ databases">
        <title>Draft genome sequence of rust myrtle Austropuccinia psidii MF-1, a brazilian biotype.</title>
        <authorList>
            <person name="Quecine M.C."/>
            <person name="Pachon D.M.R."/>
            <person name="Bonatelli M.L."/>
            <person name="Correr F.H."/>
            <person name="Franceschini L.M."/>
            <person name="Leite T.F."/>
            <person name="Margarido G.R.A."/>
            <person name="Almeida C.A."/>
            <person name="Ferrarezi J.A."/>
            <person name="Labate C.A."/>
        </authorList>
    </citation>
    <scope>NUCLEOTIDE SEQUENCE</scope>
    <source>
        <strain evidence="26">MF-1</strain>
    </source>
</reference>
<dbReference type="InterPro" id="IPR036875">
    <property type="entry name" value="Znf_CCHC_sf"/>
</dbReference>
<dbReference type="InterPro" id="IPR013103">
    <property type="entry name" value="RVT_2"/>
</dbReference>
<comment type="catalytic activity">
    <reaction evidence="21">
        <text>DNA(n) + a 2'-deoxyribonucleoside 5'-triphosphate = DNA(n+1) + diphosphate</text>
        <dbReference type="Rhea" id="RHEA:22508"/>
        <dbReference type="Rhea" id="RHEA-COMP:17339"/>
        <dbReference type="Rhea" id="RHEA-COMP:17340"/>
        <dbReference type="ChEBI" id="CHEBI:33019"/>
        <dbReference type="ChEBI" id="CHEBI:61560"/>
        <dbReference type="ChEBI" id="CHEBI:173112"/>
        <dbReference type="EC" id="2.7.7.49"/>
    </reaction>
</comment>
<dbReference type="Gene3D" id="3.30.420.10">
    <property type="entry name" value="Ribonuclease H-like superfamily/Ribonuclease H"/>
    <property type="match status" value="1"/>
</dbReference>
<keyword evidence="7" id="KW-0540">Nuclease</keyword>
<evidence type="ECO:0000313" key="26">
    <source>
        <dbReference type="EMBL" id="MBW0510834.1"/>
    </source>
</evidence>
<dbReference type="CDD" id="cd09272">
    <property type="entry name" value="RNase_HI_RT_Ty1"/>
    <property type="match status" value="1"/>
</dbReference>
<dbReference type="GO" id="GO:0006310">
    <property type="term" value="P:DNA recombination"/>
    <property type="evidence" value="ECO:0007669"/>
    <property type="project" value="UniProtKB-KW"/>
</dbReference>
<evidence type="ECO:0000256" key="13">
    <source>
        <dbReference type="ARBA" id="ARBA00022842"/>
    </source>
</evidence>
<evidence type="ECO:0000256" key="16">
    <source>
        <dbReference type="ARBA" id="ARBA00022918"/>
    </source>
</evidence>
<evidence type="ECO:0000256" key="22">
    <source>
        <dbReference type="ARBA" id="ARBA00049244"/>
    </source>
</evidence>
<evidence type="ECO:0000256" key="3">
    <source>
        <dbReference type="ARBA" id="ARBA00022612"/>
    </source>
</evidence>
<dbReference type="GO" id="GO:0003887">
    <property type="term" value="F:DNA-directed DNA polymerase activity"/>
    <property type="evidence" value="ECO:0007669"/>
    <property type="project" value="UniProtKB-KW"/>
</dbReference>
<dbReference type="GO" id="GO:0005634">
    <property type="term" value="C:nucleus"/>
    <property type="evidence" value="ECO:0007669"/>
    <property type="project" value="UniProtKB-ARBA"/>
</dbReference>
<dbReference type="OrthoDB" id="3544839at2759"/>
<evidence type="ECO:0000256" key="12">
    <source>
        <dbReference type="ARBA" id="ARBA00022840"/>
    </source>
</evidence>
<keyword evidence="10" id="KW-0255">Endonuclease</keyword>
<dbReference type="AlphaFoldDB" id="A0A9Q3HPT3"/>
<evidence type="ECO:0000313" key="27">
    <source>
        <dbReference type="Proteomes" id="UP000765509"/>
    </source>
</evidence>
<evidence type="ECO:0000256" key="10">
    <source>
        <dbReference type="ARBA" id="ARBA00022759"/>
    </source>
</evidence>
<evidence type="ECO:0000256" key="14">
    <source>
        <dbReference type="ARBA" id="ARBA00022884"/>
    </source>
</evidence>
<evidence type="ECO:0000256" key="19">
    <source>
        <dbReference type="ARBA" id="ARBA00023172"/>
    </source>
</evidence>
<keyword evidence="17" id="KW-0808">Transferase</keyword>
<dbReference type="GO" id="GO:0008270">
    <property type="term" value="F:zinc ion binding"/>
    <property type="evidence" value="ECO:0007669"/>
    <property type="project" value="UniProtKB-KW"/>
</dbReference>
<keyword evidence="11" id="KW-0378">Hydrolase</keyword>
<dbReference type="Pfam" id="PF00665">
    <property type="entry name" value="rve"/>
    <property type="match status" value="1"/>
</dbReference>
<dbReference type="InterPro" id="IPR054722">
    <property type="entry name" value="PolX-like_BBD"/>
</dbReference>
<keyword evidence="23" id="KW-0862">Zinc</keyword>
<feature type="domain" description="Integrase catalytic" evidence="25">
    <location>
        <begin position="417"/>
        <end position="581"/>
    </location>
</feature>
<evidence type="ECO:0000256" key="8">
    <source>
        <dbReference type="ARBA" id="ARBA00022723"/>
    </source>
</evidence>
<keyword evidence="6" id="KW-0548">Nucleotidyltransferase</keyword>
<dbReference type="InterPro" id="IPR001584">
    <property type="entry name" value="Integrase_cat-core"/>
</dbReference>
<evidence type="ECO:0000256" key="23">
    <source>
        <dbReference type="PROSITE-ProRule" id="PRU00047"/>
    </source>
</evidence>
<evidence type="ECO:0000256" key="15">
    <source>
        <dbReference type="ARBA" id="ARBA00022908"/>
    </source>
</evidence>
<dbReference type="InterPro" id="IPR025724">
    <property type="entry name" value="GAG-pre-integrase_dom"/>
</dbReference>
<keyword evidence="17" id="KW-0239">DNA-directed DNA polymerase</keyword>
<evidence type="ECO:0000256" key="20">
    <source>
        <dbReference type="ARBA" id="ARBA00023268"/>
    </source>
</evidence>
<evidence type="ECO:0000256" key="5">
    <source>
        <dbReference type="ARBA" id="ARBA00022670"/>
    </source>
</evidence>
<dbReference type="Proteomes" id="UP000765509">
    <property type="component" value="Unassembled WGS sequence"/>
</dbReference>
<dbReference type="GO" id="GO:0003964">
    <property type="term" value="F:RNA-directed DNA polymerase activity"/>
    <property type="evidence" value="ECO:0007669"/>
    <property type="project" value="UniProtKB-KW"/>
</dbReference>
<name>A0A9Q3HPT3_9BASI</name>
<comment type="caution">
    <text evidence="26">The sequence shown here is derived from an EMBL/GenBank/DDBJ whole genome shotgun (WGS) entry which is preliminary data.</text>
</comment>
<dbReference type="InterPro" id="IPR039537">
    <property type="entry name" value="Retrotran_Ty1/copia-like"/>
</dbReference>
<dbReference type="SMART" id="SM00343">
    <property type="entry name" value="ZnF_C2HC"/>
    <property type="match status" value="1"/>
</dbReference>
<keyword evidence="2" id="KW-0815">Transposition</keyword>
<dbReference type="InterPro" id="IPR036397">
    <property type="entry name" value="RNaseH_sf"/>
</dbReference>
<comment type="function">
    <text evidence="1">The aspartyl protease (PR) mediates the proteolytic cleavages of the Gag and Gag-Pol polyproteins after assembly of the VLP.</text>
</comment>
<dbReference type="GO" id="GO:0005524">
    <property type="term" value="F:ATP binding"/>
    <property type="evidence" value="ECO:0007669"/>
    <property type="project" value="UniProtKB-KW"/>
</dbReference>
<dbReference type="PROSITE" id="PS50158">
    <property type="entry name" value="ZF_CCHC"/>
    <property type="match status" value="1"/>
</dbReference>
<dbReference type="GO" id="GO:0004519">
    <property type="term" value="F:endonuclease activity"/>
    <property type="evidence" value="ECO:0007669"/>
    <property type="project" value="UniProtKB-KW"/>
</dbReference>
<dbReference type="PROSITE" id="PS50994">
    <property type="entry name" value="INTEGRASE"/>
    <property type="match status" value="1"/>
</dbReference>
<evidence type="ECO:0000259" key="24">
    <source>
        <dbReference type="PROSITE" id="PS50158"/>
    </source>
</evidence>
<evidence type="ECO:0000256" key="2">
    <source>
        <dbReference type="ARBA" id="ARBA00022578"/>
    </source>
</evidence>
<dbReference type="GO" id="GO:0032196">
    <property type="term" value="P:transposition"/>
    <property type="evidence" value="ECO:0007669"/>
    <property type="project" value="UniProtKB-KW"/>
</dbReference>
<evidence type="ECO:0000256" key="7">
    <source>
        <dbReference type="ARBA" id="ARBA00022722"/>
    </source>
</evidence>
<keyword evidence="23" id="KW-0863">Zinc-finger</keyword>
<dbReference type="InterPro" id="IPR057670">
    <property type="entry name" value="SH3_retrovirus"/>
</dbReference>
<keyword evidence="16" id="KW-0695">RNA-directed DNA polymerase</keyword>
<dbReference type="GO" id="GO:0006397">
    <property type="term" value="P:mRNA processing"/>
    <property type="evidence" value="ECO:0007669"/>
    <property type="project" value="UniProtKB-KW"/>
</dbReference>
<keyword evidence="3" id="KW-1188">Viral release from host cell</keyword>
<protein>
    <recommendedName>
        <fullName evidence="28">Integrase catalytic domain-containing protein</fullName>
    </recommendedName>
</protein>
<evidence type="ECO:0000259" key="25">
    <source>
        <dbReference type="PROSITE" id="PS50994"/>
    </source>
</evidence>
<dbReference type="EMBL" id="AVOT02021797">
    <property type="protein sequence ID" value="MBW0510834.1"/>
    <property type="molecule type" value="Genomic_DNA"/>
</dbReference>
<keyword evidence="5" id="KW-0645">Protease</keyword>
<dbReference type="Pfam" id="PF13976">
    <property type="entry name" value="gag_pre-integrs"/>
    <property type="match status" value="1"/>
</dbReference>
<evidence type="ECO:0000256" key="6">
    <source>
        <dbReference type="ARBA" id="ARBA00022695"/>
    </source>
</evidence>
<comment type="catalytic activity">
    <reaction evidence="22">
        <text>DNA(n) + a 2'-deoxyribonucleoside 5'-triphosphate = DNA(n+1) + diphosphate</text>
        <dbReference type="Rhea" id="RHEA:22508"/>
        <dbReference type="Rhea" id="RHEA-COMP:17339"/>
        <dbReference type="Rhea" id="RHEA-COMP:17340"/>
        <dbReference type="ChEBI" id="CHEBI:33019"/>
        <dbReference type="ChEBI" id="CHEBI:61560"/>
        <dbReference type="ChEBI" id="CHEBI:173112"/>
        <dbReference type="EC" id="2.7.7.7"/>
    </reaction>
</comment>
<dbReference type="Pfam" id="PF07727">
    <property type="entry name" value="RVT_2"/>
    <property type="match status" value="1"/>
</dbReference>
<dbReference type="InterPro" id="IPR012337">
    <property type="entry name" value="RNaseH-like_sf"/>
</dbReference>
<dbReference type="Pfam" id="PF25597">
    <property type="entry name" value="SH3_retrovirus"/>
    <property type="match status" value="1"/>
</dbReference>
<dbReference type="GO" id="GO:0008233">
    <property type="term" value="F:peptidase activity"/>
    <property type="evidence" value="ECO:0007669"/>
    <property type="project" value="UniProtKB-KW"/>
</dbReference>
<dbReference type="PANTHER" id="PTHR42648:SF11">
    <property type="entry name" value="TRANSPOSON TY4-P GAG-POL POLYPROTEIN"/>
    <property type="match status" value="1"/>
</dbReference>
<evidence type="ECO:0000256" key="1">
    <source>
        <dbReference type="ARBA" id="ARBA00002180"/>
    </source>
</evidence>
<gene>
    <name evidence="26" type="ORF">O181_050549</name>
</gene>
<evidence type="ECO:0000256" key="18">
    <source>
        <dbReference type="ARBA" id="ARBA00023113"/>
    </source>
</evidence>
<dbReference type="SUPFAM" id="SSF57756">
    <property type="entry name" value="Retrovirus zinc finger-like domains"/>
    <property type="match status" value="1"/>
</dbReference>
<dbReference type="GO" id="GO:0006508">
    <property type="term" value="P:proteolysis"/>
    <property type="evidence" value="ECO:0007669"/>
    <property type="project" value="UniProtKB-KW"/>
</dbReference>
<evidence type="ECO:0000256" key="4">
    <source>
        <dbReference type="ARBA" id="ARBA00022664"/>
    </source>
</evidence>
<evidence type="ECO:0000256" key="21">
    <source>
        <dbReference type="ARBA" id="ARBA00048173"/>
    </source>
</evidence>
<evidence type="ECO:0008006" key="28">
    <source>
        <dbReference type="Google" id="ProtNLM"/>
    </source>
</evidence>
<evidence type="ECO:0000256" key="9">
    <source>
        <dbReference type="ARBA" id="ARBA00022741"/>
    </source>
</evidence>
<dbReference type="PANTHER" id="PTHR42648">
    <property type="entry name" value="TRANSPOSASE, PUTATIVE-RELATED"/>
    <property type="match status" value="1"/>
</dbReference>
<accession>A0A9Q3HPT3</accession>
<dbReference type="Pfam" id="PF22936">
    <property type="entry name" value="Pol_BBD"/>
    <property type="match status" value="1"/>
</dbReference>
<keyword evidence="12" id="KW-0067">ATP-binding</keyword>
<keyword evidence="4" id="KW-0507">mRNA processing</keyword>
<keyword evidence="19" id="KW-0233">DNA recombination</keyword>